<dbReference type="Pfam" id="PF07538">
    <property type="entry name" value="ChW"/>
    <property type="match status" value="10"/>
</dbReference>
<dbReference type="GO" id="GO:0009253">
    <property type="term" value="P:peptidoglycan catabolic process"/>
    <property type="evidence" value="ECO:0007669"/>
    <property type="project" value="InterPro"/>
</dbReference>
<organism evidence="6 7">
    <name type="scientific">Thomasclavelia spiroformis</name>
    <dbReference type="NCBI Taxonomy" id="29348"/>
    <lineage>
        <taxon>Bacteria</taxon>
        <taxon>Bacillati</taxon>
        <taxon>Bacillota</taxon>
        <taxon>Erysipelotrichia</taxon>
        <taxon>Erysipelotrichales</taxon>
        <taxon>Coprobacillaceae</taxon>
        <taxon>Thomasclavelia</taxon>
    </lineage>
</organism>
<feature type="chain" id="PRO_5012124698" description="BIG2 domain-containing protein" evidence="4">
    <location>
        <begin position="26"/>
        <end position="1293"/>
    </location>
</feature>
<dbReference type="Pfam" id="PF02368">
    <property type="entry name" value="Big_2"/>
    <property type="match status" value="3"/>
</dbReference>
<dbReference type="InterPro" id="IPR017853">
    <property type="entry name" value="GH"/>
</dbReference>
<dbReference type="SMART" id="SM00635">
    <property type="entry name" value="BID_2"/>
    <property type="match status" value="3"/>
</dbReference>
<feature type="domain" description="BIG2" evidence="5">
    <location>
        <begin position="772"/>
        <end position="850"/>
    </location>
</feature>
<evidence type="ECO:0000256" key="3">
    <source>
        <dbReference type="ARBA" id="ARBA00023295"/>
    </source>
</evidence>
<reference evidence="7" key="1">
    <citation type="submission" date="2017-04" db="EMBL/GenBank/DDBJ databases">
        <title>Function of individual gut microbiota members based on whole genome sequencing of pure cultures obtained from chicken caecum.</title>
        <authorList>
            <person name="Medvecky M."/>
            <person name="Cejkova D."/>
            <person name="Polansky O."/>
            <person name="Karasova D."/>
            <person name="Kubasova T."/>
            <person name="Cizek A."/>
            <person name="Rychlik I."/>
        </authorList>
    </citation>
    <scope>NUCLEOTIDE SEQUENCE [LARGE SCALE GENOMIC DNA]</scope>
    <source>
        <strain evidence="7">An149</strain>
    </source>
</reference>
<comment type="caution">
    <text evidence="6">The sequence shown here is derived from an EMBL/GenBank/DDBJ whole genome shotgun (WGS) entry which is preliminary data.</text>
</comment>
<keyword evidence="2" id="KW-0378">Hydrolase</keyword>
<dbReference type="SUPFAM" id="SSF49373">
    <property type="entry name" value="Invasin/intimin cell-adhesion fragments"/>
    <property type="match status" value="3"/>
</dbReference>
<name>A0A1Y4QG19_9FIRM</name>
<evidence type="ECO:0000256" key="1">
    <source>
        <dbReference type="ARBA" id="ARBA00010646"/>
    </source>
</evidence>
<dbReference type="CDD" id="cd06414">
    <property type="entry name" value="GH25_LytC-like"/>
    <property type="match status" value="1"/>
</dbReference>
<dbReference type="PROSITE" id="PS51904">
    <property type="entry name" value="GLYCOSYL_HYDROL_F25_2"/>
    <property type="match status" value="1"/>
</dbReference>
<dbReference type="Proteomes" id="UP000196258">
    <property type="component" value="Unassembled WGS sequence"/>
</dbReference>
<sequence>MKIKLKKILIFGLVFMMLFSNQIYALDNKNIDDNLEQYSYTVSDDPDFVDGVMSNPDGYENSGVEIDGNGNSDVIFQSKTRGSGYDLRWATENGMKVMYDGDGNRFGYGQCKKVIDVSSYNGSINWSAVKNDGVDGAILRITSFAGGSMHEDDRFAANLAGCRQNNIPLGVYMYSYADTTADAANEANYVVSLLKKYNVRPSEMGYSVYYDLEANNSNRNNSLATNVAIVQTFVNILSSNGYPVNVYSYKSYLEEKLNSPEIHKYVSWVAQYGKRLIFKNNYYTGNYGWQYRSNGSVAGVNGEVDVSCFSNFYGYDNQNHVDEPLGRDPSTPHLEYRANSKNVGWVPYFIEPNTAGTTGRNFPLYQLQIKMNNVLNSAHLSGTVINTSSTIEYENIENSTILGTNDSAMRQVKFSLDNVPGYHLEYRVHSADIGWQDWIVEGNYAGNSSKDIQAIDFRLVQDDNVVVKYPQIYYRGHIADIGWLEYVSDSLTAGQPGSGVALQALNIGFDNSEEDYKLSGSAYVEDLGWQDYKRIDSNTTFGTTGQDRAIKAIKLNLEDMPGYSLEYRVYITGRGWQAWTSENEIAGNTINNIEAVQFKMIYDNSKIEKIVLDKTDIVMAVDENNKINAVVKPSDTTMDKTLTWKSSNPAIVSVDQDGNIVSHKIGTATITATTVNGLSATCKVTVVIPITEITLDEDAIMLEKGDSQTLKATIKPENATIDKTVTWSSENEKVAKVDKNGKITAVDAGTTNIIATTSNGLMAKCSVTVTSKITSISLNESKIELQSSKTKTLKATIYPSNTTDDKTLTWKSSNTNVATVNSNGKVTAVKEGTATITVKTSNGLTASCKVTVIKQIPELTYQTHIQDIGWQGYVSEGKISGTTGKSKQLEAIKIQLTNIESYEGTIEYQTHVANVGWQSWRQNNEISGTTGKSQQIEAIKIKLTGDLSKNYDIYYRVHVEELGWMDWASNGEAAGTAGYSYRIEAIQIELVEKGGKAPGNTTRPFIQHYVSYKTHAQDYGWFGKVYDGALSGTTGRSKRLEALTISLEGAQYSGSIQYQSHVQDLGWQKWVSDGVLSGTTGRSKRLEAIKIKLTGEIAEHYDVYYRVHVQELGWMDWASNGEAAGTAGYSYRIEAIQIELVEKGGKAPGDTTRPFIQHYISYKTHVQDYGWLGKVYDGNLSGITNRAKQLEAIAITLEGAQYSGNIEYRTHVEDIGWQSWKSNGTIAGTTGQSKGMEAIEIRLTGELAKYYDVEYQVYVEGLGWQGKRQNGKMAGTTGKSKQIEAIKINIIEK</sequence>
<proteinExistence type="inferred from homology"/>
<dbReference type="SMART" id="SM00728">
    <property type="entry name" value="ChW"/>
    <property type="match status" value="14"/>
</dbReference>
<evidence type="ECO:0000256" key="4">
    <source>
        <dbReference type="SAM" id="SignalP"/>
    </source>
</evidence>
<dbReference type="Gene3D" id="3.20.20.80">
    <property type="entry name" value="Glycosidases"/>
    <property type="match status" value="1"/>
</dbReference>
<keyword evidence="3" id="KW-0326">Glycosidase</keyword>
<evidence type="ECO:0000259" key="5">
    <source>
        <dbReference type="SMART" id="SM00635"/>
    </source>
</evidence>
<gene>
    <name evidence="6" type="ORF">B5E91_10815</name>
</gene>
<keyword evidence="4" id="KW-0732">Signal</keyword>
<evidence type="ECO:0000313" key="6">
    <source>
        <dbReference type="EMBL" id="OUQ04186.1"/>
    </source>
</evidence>
<dbReference type="InterPro" id="IPR008964">
    <property type="entry name" value="Invasin/intimin_cell_adhesion"/>
</dbReference>
<feature type="signal peptide" evidence="4">
    <location>
        <begin position="1"/>
        <end position="25"/>
    </location>
</feature>
<feature type="domain" description="BIG2" evidence="5">
    <location>
        <begin position="689"/>
        <end position="766"/>
    </location>
</feature>
<dbReference type="Pfam" id="PF01183">
    <property type="entry name" value="Glyco_hydro_25"/>
    <property type="match status" value="1"/>
</dbReference>
<dbReference type="InterPro" id="IPR002053">
    <property type="entry name" value="Glyco_hydro_25"/>
</dbReference>
<feature type="domain" description="BIG2" evidence="5">
    <location>
        <begin position="606"/>
        <end position="684"/>
    </location>
</feature>
<dbReference type="PANTHER" id="PTHR34135">
    <property type="entry name" value="LYSOZYME"/>
    <property type="match status" value="1"/>
</dbReference>
<dbReference type="InterPro" id="IPR003343">
    <property type="entry name" value="Big_2"/>
</dbReference>
<dbReference type="InterPro" id="IPR018077">
    <property type="entry name" value="Glyco_hydro_fam25_subgr"/>
</dbReference>
<dbReference type="SUPFAM" id="SSF51445">
    <property type="entry name" value="(Trans)glycosidases"/>
    <property type="match status" value="1"/>
</dbReference>
<dbReference type="GO" id="GO:0016998">
    <property type="term" value="P:cell wall macromolecule catabolic process"/>
    <property type="evidence" value="ECO:0007669"/>
    <property type="project" value="InterPro"/>
</dbReference>
<dbReference type="PANTHER" id="PTHR34135:SF2">
    <property type="entry name" value="LYSOZYME"/>
    <property type="match status" value="1"/>
</dbReference>
<dbReference type="InterPro" id="IPR006637">
    <property type="entry name" value="ChW"/>
</dbReference>
<evidence type="ECO:0000256" key="2">
    <source>
        <dbReference type="ARBA" id="ARBA00022801"/>
    </source>
</evidence>
<evidence type="ECO:0000313" key="7">
    <source>
        <dbReference type="Proteomes" id="UP000196258"/>
    </source>
</evidence>
<dbReference type="RefSeq" id="WP_087257490.1">
    <property type="nucleotide sequence ID" value="NZ_NFLB01000013.1"/>
</dbReference>
<dbReference type="EMBL" id="NFLB01000013">
    <property type="protein sequence ID" value="OUQ04186.1"/>
    <property type="molecule type" value="Genomic_DNA"/>
</dbReference>
<dbReference type="GO" id="GO:0003796">
    <property type="term" value="F:lysozyme activity"/>
    <property type="evidence" value="ECO:0007669"/>
    <property type="project" value="InterPro"/>
</dbReference>
<protein>
    <recommendedName>
        <fullName evidence="5">BIG2 domain-containing protein</fullName>
    </recommendedName>
</protein>
<dbReference type="GO" id="GO:0016052">
    <property type="term" value="P:carbohydrate catabolic process"/>
    <property type="evidence" value="ECO:0007669"/>
    <property type="project" value="TreeGrafter"/>
</dbReference>
<comment type="similarity">
    <text evidence="1">Belongs to the glycosyl hydrolase 25 family.</text>
</comment>
<accession>A0A1Y4QG19</accession>
<dbReference type="SMART" id="SM00641">
    <property type="entry name" value="Glyco_25"/>
    <property type="match status" value="1"/>
</dbReference>
<dbReference type="Gene3D" id="2.60.40.1080">
    <property type="match status" value="3"/>
</dbReference>